<gene>
    <name evidence="1" type="ORF">FNV43_RR08233</name>
</gene>
<accession>A0A8K0MMW7</accession>
<comment type="caution">
    <text evidence="1">The sequence shown here is derived from an EMBL/GenBank/DDBJ whole genome shotgun (WGS) entry which is preliminary data.</text>
</comment>
<dbReference type="Proteomes" id="UP000796880">
    <property type="component" value="Unassembled WGS sequence"/>
</dbReference>
<keyword evidence="2" id="KW-1185">Reference proteome</keyword>
<dbReference type="AlphaFoldDB" id="A0A8K0MMW7"/>
<dbReference type="EMBL" id="VOIH02000003">
    <property type="protein sequence ID" value="KAF3452136.1"/>
    <property type="molecule type" value="Genomic_DNA"/>
</dbReference>
<proteinExistence type="predicted"/>
<evidence type="ECO:0000313" key="2">
    <source>
        <dbReference type="Proteomes" id="UP000796880"/>
    </source>
</evidence>
<evidence type="ECO:0000313" key="1">
    <source>
        <dbReference type="EMBL" id="KAF3452136.1"/>
    </source>
</evidence>
<protein>
    <submittedName>
        <fullName evidence="1">Uncharacterized protein</fullName>
    </submittedName>
</protein>
<sequence>MVVVPLAVVEECLHQLVDVADSEDDDIELGEDEQHPLSPWLCEIPAKIVQTSLHRSHYTSKLDQITLIGIDMGVSSISCHQTHGQGHAALIPNMMNGNWKARIGPESYGFQNLLLY</sequence>
<name>A0A8K0MMW7_9ROSA</name>
<organism evidence="1 2">
    <name type="scientific">Rhamnella rubrinervis</name>
    <dbReference type="NCBI Taxonomy" id="2594499"/>
    <lineage>
        <taxon>Eukaryota</taxon>
        <taxon>Viridiplantae</taxon>
        <taxon>Streptophyta</taxon>
        <taxon>Embryophyta</taxon>
        <taxon>Tracheophyta</taxon>
        <taxon>Spermatophyta</taxon>
        <taxon>Magnoliopsida</taxon>
        <taxon>eudicotyledons</taxon>
        <taxon>Gunneridae</taxon>
        <taxon>Pentapetalae</taxon>
        <taxon>rosids</taxon>
        <taxon>fabids</taxon>
        <taxon>Rosales</taxon>
        <taxon>Rhamnaceae</taxon>
        <taxon>rhamnoid group</taxon>
        <taxon>Rhamneae</taxon>
        <taxon>Rhamnella</taxon>
    </lineage>
</organism>
<reference evidence="1" key="1">
    <citation type="submission" date="2020-03" db="EMBL/GenBank/DDBJ databases">
        <title>A high-quality chromosome-level genome assembly of a woody plant with both climbing and erect habits, Rhamnella rubrinervis.</title>
        <authorList>
            <person name="Lu Z."/>
            <person name="Yang Y."/>
            <person name="Zhu X."/>
            <person name="Sun Y."/>
        </authorList>
    </citation>
    <scope>NUCLEOTIDE SEQUENCE</scope>
    <source>
        <strain evidence="1">BYM</strain>
        <tissue evidence="1">Leaf</tissue>
    </source>
</reference>